<accession>A0ABP2AUC3</accession>
<comment type="caution">
    <text evidence="1">The sequence shown here is derived from an EMBL/GenBank/DDBJ whole genome shotgun (WGS) entry which is preliminary data.</text>
</comment>
<keyword evidence="2" id="KW-1185">Reference proteome</keyword>
<dbReference type="Gene3D" id="3.30.460.40">
    <property type="match status" value="1"/>
</dbReference>
<dbReference type="Pfam" id="PF10706">
    <property type="entry name" value="Aminoglyc_resit"/>
    <property type="match status" value="1"/>
</dbReference>
<sequence length="166" mass="19231">MIGINDACEILSWAYNNNIEIWLDGGWGVDALLGKETRQHNDIDLFVEEKNYNKFIEIIKNKGFNEIVVEYTSEVHTIWSDNKLRIIDLHMFKDNCDGTICYEGEVFQKNIFDGVGKIGNIMVSCINAKNQVLFHLGYEFGESDIHDVKLLCKEFNIPIPKEYENF</sequence>
<gene>
    <name evidence="1" type="ORF">ERS852473_01454</name>
</gene>
<protein>
    <submittedName>
        <fullName evidence="1">Aminoglycoside-2''-adenylyltransferase</fullName>
    </submittedName>
</protein>
<dbReference type="NCBIfam" id="NF000061">
    <property type="entry name" value="linco_LnuP"/>
    <property type="match status" value="1"/>
</dbReference>
<evidence type="ECO:0000313" key="2">
    <source>
        <dbReference type="Proteomes" id="UP000095488"/>
    </source>
</evidence>
<dbReference type="Proteomes" id="UP000095488">
    <property type="component" value="Unassembled WGS sequence"/>
</dbReference>
<evidence type="ECO:0000313" key="1">
    <source>
        <dbReference type="EMBL" id="CUN92805.1"/>
    </source>
</evidence>
<dbReference type="InterPro" id="IPR019646">
    <property type="entry name" value="Aminoglyc_AdlTrfase"/>
</dbReference>
<reference evidence="1 2" key="1">
    <citation type="submission" date="2015-09" db="EMBL/GenBank/DDBJ databases">
        <authorList>
            <consortium name="Pathogen Informatics"/>
            <person name="Wu L."/>
            <person name="Ma J."/>
        </authorList>
    </citation>
    <scope>NUCLEOTIDE SEQUENCE [LARGE SCALE GENOMIC DNA]</scope>
    <source>
        <strain evidence="1 2">2789STDY5834858</strain>
    </source>
</reference>
<organism evidence="1 2">
    <name type="scientific">Sarcina ventriculi</name>
    <name type="common">Clostridium ventriculi</name>
    <dbReference type="NCBI Taxonomy" id="1267"/>
    <lineage>
        <taxon>Bacteria</taxon>
        <taxon>Bacillati</taxon>
        <taxon>Bacillota</taxon>
        <taxon>Clostridia</taxon>
        <taxon>Eubacteriales</taxon>
        <taxon>Clostridiaceae</taxon>
        <taxon>Sarcina</taxon>
    </lineage>
</organism>
<proteinExistence type="predicted"/>
<name>A0ABP2AUC3_SARVE</name>
<dbReference type="EMBL" id="CYZR01000004">
    <property type="protein sequence ID" value="CUN92805.1"/>
    <property type="molecule type" value="Genomic_DNA"/>
</dbReference>
<dbReference type="RefSeq" id="WP_022071788.1">
    <property type="nucleotide sequence ID" value="NZ_CABIXL010000004.1"/>
</dbReference>